<feature type="domain" description="G-protein coupled receptors family 1 profile" evidence="9">
    <location>
        <begin position="41"/>
        <end position="313"/>
    </location>
</feature>
<dbReference type="SUPFAM" id="SSF81321">
    <property type="entry name" value="Family A G protein-coupled receptor-like"/>
    <property type="match status" value="1"/>
</dbReference>
<keyword evidence="6" id="KW-0675">Receptor</keyword>
<reference evidence="10" key="1">
    <citation type="submission" date="2021-04" db="EMBL/GenBank/DDBJ databases">
        <authorList>
            <consortium name="Molecular Ecology Group"/>
        </authorList>
    </citation>
    <scope>NUCLEOTIDE SEQUENCE</scope>
</reference>
<dbReference type="InterPro" id="IPR019427">
    <property type="entry name" value="7TM_GPCR_serpentine_rcpt_Srw"/>
</dbReference>
<feature type="transmembrane region" description="Helical" evidence="8">
    <location>
        <begin position="63"/>
        <end position="88"/>
    </location>
</feature>
<dbReference type="GO" id="GO:0005886">
    <property type="term" value="C:plasma membrane"/>
    <property type="evidence" value="ECO:0007669"/>
    <property type="project" value="TreeGrafter"/>
</dbReference>
<keyword evidence="7" id="KW-0807">Transducer</keyword>
<dbReference type="InterPro" id="IPR017452">
    <property type="entry name" value="GPCR_Rhodpsn_7TM"/>
</dbReference>
<dbReference type="OrthoDB" id="6146969at2759"/>
<feature type="transmembrane region" description="Helical" evidence="8">
    <location>
        <begin position="146"/>
        <end position="166"/>
    </location>
</feature>
<keyword evidence="5 8" id="KW-0472">Membrane</keyword>
<organism evidence="10 11">
    <name type="scientific">Candidula unifasciata</name>
    <dbReference type="NCBI Taxonomy" id="100452"/>
    <lineage>
        <taxon>Eukaryota</taxon>
        <taxon>Metazoa</taxon>
        <taxon>Spiralia</taxon>
        <taxon>Lophotrochozoa</taxon>
        <taxon>Mollusca</taxon>
        <taxon>Gastropoda</taxon>
        <taxon>Heterobranchia</taxon>
        <taxon>Euthyneura</taxon>
        <taxon>Panpulmonata</taxon>
        <taxon>Eupulmonata</taxon>
        <taxon>Stylommatophora</taxon>
        <taxon>Helicina</taxon>
        <taxon>Helicoidea</taxon>
        <taxon>Geomitridae</taxon>
        <taxon>Candidula</taxon>
    </lineage>
</organism>
<feature type="transmembrane region" description="Helical" evidence="8">
    <location>
        <begin position="100"/>
        <end position="125"/>
    </location>
</feature>
<sequence>MGDHVLDQNDIIRDVDNDIAYVVKLVFLVSLYPMVGVFGVGTNIVNVLVFCQHGIDDTVNVTLAALAMADIGSLFAIIFLGLCYNPLFFNLDVSFHSSEAAYLLAGMPRLCFSRIINLIVAFVTLEQCLCVRFPLRVKTMITPRRAVTVLVSIFTSMIASISPIYFSTNLAWKTYRNRGNKSLLGLDFSNNRREIDQWTFALGSVFGWFSFLLVFVCSIDLIFSLRRYQHFRKTSTTQSSNTSTRRDARVGKMVVVLSLVFIVSFIPLNAIQMCKSTIPRFNKGSDIPNIYHITWSVAYLVEAINSSINIFVYFIMSSKFKQTTMNLFARRWPLTGRSCQ</sequence>
<dbReference type="InterPro" id="IPR000276">
    <property type="entry name" value="GPCR_Rhodpsn"/>
</dbReference>
<dbReference type="PANTHER" id="PTHR24243">
    <property type="entry name" value="G-PROTEIN COUPLED RECEPTOR"/>
    <property type="match status" value="1"/>
</dbReference>
<dbReference type="PRINTS" id="PR00237">
    <property type="entry name" value="GPCRRHODOPSN"/>
</dbReference>
<evidence type="ECO:0000256" key="5">
    <source>
        <dbReference type="ARBA" id="ARBA00023136"/>
    </source>
</evidence>
<keyword evidence="2 8" id="KW-0812">Transmembrane</keyword>
<proteinExistence type="predicted"/>
<gene>
    <name evidence="10" type="ORF">CUNI_LOCUS7455</name>
</gene>
<feature type="transmembrane region" description="Helical" evidence="8">
    <location>
        <begin position="253"/>
        <end position="273"/>
    </location>
</feature>
<feature type="transmembrane region" description="Helical" evidence="8">
    <location>
        <begin position="31"/>
        <end position="51"/>
    </location>
</feature>
<evidence type="ECO:0000256" key="3">
    <source>
        <dbReference type="ARBA" id="ARBA00022989"/>
    </source>
</evidence>
<evidence type="ECO:0000256" key="8">
    <source>
        <dbReference type="SAM" id="Phobius"/>
    </source>
</evidence>
<name>A0A8S3YXI0_9EUPU</name>
<evidence type="ECO:0000256" key="1">
    <source>
        <dbReference type="ARBA" id="ARBA00004141"/>
    </source>
</evidence>
<dbReference type="EMBL" id="CAJHNH020001183">
    <property type="protein sequence ID" value="CAG5121897.1"/>
    <property type="molecule type" value="Genomic_DNA"/>
</dbReference>
<accession>A0A8S3YXI0</accession>
<feature type="transmembrane region" description="Helical" evidence="8">
    <location>
        <begin position="198"/>
        <end position="223"/>
    </location>
</feature>
<dbReference type="Pfam" id="PF10324">
    <property type="entry name" value="7TM_GPCR_Srw"/>
    <property type="match status" value="1"/>
</dbReference>
<keyword evidence="4" id="KW-0297">G-protein coupled receptor</keyword>
<protein>
    <recommendedName>
        <fullName evidence="9">G-protein coupled receptors family 1 profile domain-containing protein</fullName>
    </recommendedName>
</protein>
<dbReference type="Proteomes" id="UP000678393">
    <property type="component" value="Unassembled WGS sequence"/>
</dbReference>
<evidence type="ECO:0000256" key="7">
    <source>
        <dbReference type="ARBA" id="ARBA00023224"/>
    </source>
</evidence>
<dbReference type="AlphaFoldDB" id="A0A8S3YXI0"/>
<keyword evidence="3 8" id="KW-1133">Transmembrane helix</keyword>
<evidence type="ECO:0000259" key="9">
    <source>
        <dbReference type="PROSITE" id="PS50262"/>
    </source>
</evidence>
<dbReference type="PANTHER" id="PTHR24243:SF230">
    <property type="entry name" value="G-PROTEIN COUPLED RECEPTORS FAMILY 1 PROFILE DOMAIN-CONTAINING PROTEIN"/>
    <property type="match status" value="1"/>
</dbReference>
<feature type="transmembrane region" description="Helical" evidence="8">
    <location>
        <begin position="293"/>
        <end position="316"/>
    </location>
</feature>
<dbReference type="PROSITE" id="PS50262">
    <property type="entry name" value="G_PROTEIN_RECEP_F1_2"/>
    <property type="match status" value="1"/>
</dbReference>
<keyword evidence="11" id="KW-1185">Reference proteome</keyword>
<evidence type="ECO:0000256" key="4">
    <source>
        <dbReference type="ARBA" id="ARBA00023040"/>
    </source>
</evidence>
<evidence type="ECO:0000313" key="11">
    <source>
        <dbReference type="Proteomes" id="UP000678393"/>
    </source>
</evidence>
<evidence type="ECO:0000256" key="6">
    <source>
        <dbReference type="ARBA" id="ARBA00023170"/>
    </source>
</evidence>
<comment type="subcellular location">
    <subcellularLocation>
        <location evidence="1">Membrane</location>
        <topology evidence="1">Multi-pass membrane protein</topology>
    </subcellularLocation>
</comment>
<evidence type="ECO:0000313" key="10">
    <source>
        <dbReference type="EMBL" id="CAG5121897.1"/>
    </source>
</evidence>
<evidence type="ECO:0000256" key="2">
    <source>
        <dbReference type="ARBA" id="ARBA00022692"/>
    </source>
</evidence>
<dbReference type="Gene3D" id="1.20.1070.10">
    <property type="entry name" value="Rhodopsin 7-helix transmembrane proteins"/>
    <property type="match status" value="1"/>
</dbReference>
<comment type="caution">
    <text evidence="10">The sequence shown here is derived from an EMBL/GenBank/DDBJ whole genome shotgun (WGS) entry which is preliminary data.</text>
</comment>
<dbReference type="GO" id="GO:0008528">
    <property type="term" value="F:G protein-coupled peptide receptor activity"/>
    <property type="evidence" value="ECO:0007669"/>
    <property type="project" value="InterPro"/>
</dbReference>